<dbReference type="AlphaFoldDB" id="A0A3B0PLN2"/>
<reference evidence="2" key="1">
    <citation type="submission" date="2018-06" db="EMBL/GenBank/DDBJ databases">
        <authorList>
            <consortium name="Pathogen Informatics"/>
        </authorList>
    </citation>
    <scope>NUCLEOTIDE SEQUENCE [LARGE SCALE GENOMIC DNA]</scope>
    <source>
        <strain evidence="2">NCTC10132</strain>
    </source>
</reference>
<protein>
    <submittedName>
        <fullName evidence="1">Uncharacterized protein</fullName>
    </submittedName>
</protein>
<evidence type="ECO:0000313" key="2">
    <source>
        <dbReference type="Proteomes" id="UP000257559"/>
    </source>
</evidence>
<keyword evidence="2" id="KW-1185">Reference proteome</keyword>
<gene>
    <name evidence="1" type="ORF">NCTC10132_00030</name>
</gene>
<proteinExistence type="predicted"/>
<name>A0A3B0PLN2_9BACT</name>
<evidence type="ECO:0000313" key="1">
    <source>
        <dbReference type="EMBL" id="SYV96700.1"/>
    </source>
</evidence>
<dbReference type="Proteomes" id="UP000257559">
    <property type="component" value="Chromosome"/>
</dbReference>
<dbReference type="EMBL" id="LS991951">
    <property type="protein sequence ID" value="SYV96700.1"/>
    <property type="molecule type" value="Genomic_DNA"/>
</dbReference>
<dbReference type="KEGG" id="medw:NCTC10132_00030"/>
<accession>A0A3B0PLN2</accession>
<feature type="non-terminal residue" evidence="1">
    <location>
        <position position="49"/>
    </location>
</feature>
<sequence length="49" mass="5463">MSDSERAAYEYALVSLLSRGGLPTLYNGNEILMQGAPKTKDVNVREAFW</sequence>
<dbReference type="Gene3D" id="3.20.20.80">
    <property type="entry name" value="Glycosidases"/>
    <property type="match status" value="1"/>
</dbReference>
<organism evidence="1 2">
    <name type="scientific">Mycoplasmopsis edwardii</name>
    <dbReference type="NCBI Taxonomy" id="53558"/>
    <lineage>
        <taxon>Bacteria</taxon>
        <taxon>Bacillati</taxon>
        <taxon>Mycoplasmatota</taxon>
        <taxon>Mycoplasmoidales</taxon>
        <taxon>Metamycoplasmataceae</taxon>
        <taxon>Mycoplasmopsis</taxon>
    </lineage>
</organism>